<keyword evidence="3" id="KW-1185">Reference proteome</keyword>
<dbReference type="Proteomes" id="UP000656732">
    <property type="component" value="Unassembled WGS sequence"/>
</dbReference>
<organism evidence="2 3">
    <name type="scientific">Streptomyces pilosus</name>
    <dbReference type="NCBI Taxonomy" id="28893"/>
    <lineage>
        <taxon>Bacteria</taxon>
        <taxon>Bacillati</taxon>
        <taxon>Actinomycetota</taxon>
        <taxon>Actinomycetes</taxon>
        <taxon>Kitasatosporales</taxon>
        <taxon>Streptomycetaceae</taxon>
        <taxon>Streptomyces</taxon>
    </lineage>
</organism>
<evidence type="ECO:0000256" key="1">
    <source>
        <dbReference type="SAM" id="MobiDB-lite"/>
    </source>
</evidence>
<gene>
    <name evidence="2" type="ORF">GCM10010280_53090</name>
</gene>
<sequence>MRLDGAAARRAVVAPVVEPQPFGVPAEVRQFGQHGRVDGVGAGTAQHRHGVGVQRAHTAAQPLRQHLLQFGEGPYRGLADALDALPGGGAQPDGDGDGLLVVQQQRRQFGTGTQPVAAAGARAGVDGVAEFAQPVHVPPQRPGADAQPAGQIGAGPLTVGLEQGQQAQQACRGLQHGASLPGLADSSGPEGARVRTGDPPAGPGRSPHATDTIDFRPPASFADFRICRPVHATVHGSPSPVNKPPYKGT</sequence>
<name>A0A918F3V8_9ACTN</name>
<accession>A0A918F3V8</accession>
<protein>
    <submittedName>
        <fullName evidence="2">Uncharacterized protein</fullName>
    </submittedName>
</protein>
<reference evidence="2" key="2">
    <citation type="submission" date="2020-09" db="EMBL/GenBank/DDBJ databases">
        <authorList>
            <person name="Sun Q."/>
            <person name="Ohkuma M."/>
        </authorList>
    </citation>
    <scope>NUCLEOTIDE SEQUENCE</scope>
    <source>
        <strain evidence="2">JCM 4403</strain>
    </source>
</reference>
<dbReference type="AlphaFoldDB" id="A0A918F3V8"/>
<feature type="region of interest" description="Disordered" evidence="1">
    <location>
        <begin position="177"/>
        <end position="217"/>
    </location>
</feature>
<feature type="region of interest" description="Disordered" evidence="1">
    <location>
        <begin position="135"/>
        <end position="157"/>
    </location>
</feature>
<proteinExistence type="predicted"/>
<dbReference type="EMBL" id="BMTU01000012">
    <property type="protein sequence ID" value="GGQ98700.1"/>
    <property type="molecule type" value="Genomic_DNA"/>
</dbReference>
<reference evidence="2" key="1">
    <citation type="journal article" date="2014" name="Int. J. Syst. Evol. Microbiol.">
        <title>Complete genome sequence of Corynebacterium casei LMG S-19264T (=DSM 44701T), isolated from a smear-ripened cheese.</title>
        <authorList>
            <consortium name="US DOE Joint Genome Institute (JGI-PGF)"/>
            <person name="Walter F."/>
            <person name="Albersmeier A."/>
            <person name="Kalinowski J."/>
            <person name="Ruckert C."/>
        </authorList>
    </citation>
    <scope>NUCLEOTIDE SEQUENCE</scope>
    <source>
        <strain evidence="2">JCM 4403</strain>
    </source>
</reference>
<comment type="caution">
    <text evidence="2">The sequence shown here is derived from an EMBL/GenBank/DDBJ whole genome shotgun (WGS) entry which is preliminary data.</text>
</comment>
<evidence type="ECO:0000313" key="3">
    <source>
        <dbReference type="Proteomes" id="UP000656732"/>
    </source>
</evidence>
<evidence type="ECO:0000313" key="2">
    <source>
        <dbReference type="EMBL" id="GGQ98700.1"/>
    </source>
</evidence>